<dbReference type="InterPro" id="IPR036291">
    <property type="entry name" value="NAD(P)-bd_dom_sf"/>
</dbReference>
<dbReference type="Proteomes" id="UP000037395">
    <property type="component" value="Unassembled WGS sequence"/>
</dbReference>
<dbReference type="Pfam" id="PF08546">
    <property type="entry name" value="ApbA_C"/>
    <property type="match status" value="1"/>
</dbReference>
<dbReference type="EMBL" id="BMUB01000004">
    <property type="protein sequence ID" value="GGU70031.1"/>
    <property type="molecule type" value="Genomic_DNA"/>
</dbReference>
<dbReference type="GO" id="GO:0005737">
    <property type="term" value="C:cytoplasm"/>
    <property type="evidence" value="ECO:0007669"/>
    <property type="project" value="TreeGrafter"/>
</dbReference>
<dbReference type="UniPathway" id="UPA00028">
    <property type="reaction ID" value="UER00004"/>
</dbReference>
<dbReference type="PANTHER" id="PTHR21708">
    <property type="entry name" value="PROBABLE 2-DEHYDROPANTOATE 2-REDUCTASE"/>
    <property type="match status" value="1"/>
</dbReference>
<dbReference type="InterPro" id="IPR003710">
    <property type="entry name" value="ApbA"/>
</dbReference>
<evidence type="ECO:0000256" key="1">
    <source>
        <dbReference type="ARBA" id="ARBA00007870"/>
    </source>
</evidence>
<dbReference type="AlphaFoldDB" id="A0A1E7N7W5"/>
<comment type="similarity">
    <text evidence="1 4">Belongs to the ketopantoate reductase family.</text>
</comment>
<keyword evidence="9" id="KW-1185">Reference proteome</keyword>
<comment type="catalytic activity">
    <reaction evidence="4">
        <text>(R)-pantoate + NADP(+) = 2-dehydropantoate + NADPH + H(+)</text>
        <dbReference type="Rhea" id="RHEA:16233"/>
        <dbReference type="ChEBI" id="CHEBI:11561"/>
        <dbReference type="ChEBI" id="CHEBI:15378"/>
        <dbReference type="ChEBI" id="CHEBI:15980"/>
        <dbReference type="ChEBI" id="CHEBI:57783"/>
        <dbReference type="ChEBI" id="CHEBI:58349"/>
        <dbReference type="EC" id="1.1.1.169"/>
    </reaction>
</comment>
<keyword evidence="2 4" id="KW-0521">NADP</keyword>
<dbReference type="SUPFAM" id="SSF48179">
    <property type="entry name" value="6-phosphogluconate dehydrogenase C-terminal domain-like"/>
    <property type="match status" value="1"/>
</dbReference>
<dbReference type="InterPro" id="IPR051402">
    <property type="entry name" value="KPR-Related"/>
</dbReference>
<keyword evidence="3 4" id="KW-0560">Oxidoreductase</keyword>
<reference evidence="7" key="5">
    <citation type="submission" date="2020-09" db="EMBL/GenBank/DDBJ databases">
        <authorList>
            <person name="Sun Q."/>
            <person name="Ohkuma M."/>
        </authorList>
    </citation>
    <scope>NUCLEOTIDE SEQUENCE</scope>
    <source>
        <strain evidence="7">JCM 4434</strain>
    </source>
</reference>
<proteinExistence type="inferred from homology"/>
<dbReference type="GO" id="GO:0008677">
    <property type="term" value="F:2-dehydropantoate 2-reductase activity"/>
    <property type="evidence" value="ECO:0007669"/>
    <property type="project" value="UniProtKB-EC"/>
</dbReference>
<dbReference type="OrthoDB" id="4186253at2"/>
<dbReference type="EMBL" id="JPRF03000023">
    <property type="protein sequence ID" value="OEV36780.1"/>
    <property type="molecule type" value="Genomic_DNA"/>
</dbReference>
<dbReference type="Proteomes" id="UP000610124">
    <property type="component" value="Unassembled WGS sequence"/>
</dbReference>
<evidence type="ECO:0000313" key="8">
    <source>
        <dbReference type="EMBL" id="OEV36780.1"/>
    </source>
</evidence>
<reference evidence="8 9" key="2">
    <citation type="submission" date="2014-07" db="EMBL/GenBank/DDBJ databases">
        <authorList>
            <person name="Zhang J.E."/>
            <person name="Yang H."/>
            <person name="Guo J."/>
            <person name="Deng Z."/>
            <person name="Luo H."/>
            <person name="Luo M."/>
            <person name="Zhao B."/>
        </authorList>
    </citation>
    <scope>NUCLEOTIDE SEQUENCE [LARGE SCALE GENOMIC DNA]</scope>
    <source>
        <strain evidence="8">ATCC 10762</strain>
        <strain evidence="9">ATCC 10762 / DSM 40127 / CCM 3239 / JCM 4008 / LMG 5968 / NBRC 12843 / NCIMB 8234 / A-377</strain>
    </source>
</reference>
<dbReference type="RefSeq" id="WP_046386613.1">
    <property type="nucleotide sequence ID" value="NZ_BMUB01000004.1"/>
</dbReference>
<dbReference type="GeneID" id="97485318"/>
<dbReference type="InterPro" id="IPR013752">
    <property type="entry name" value="KPA_reductase"/>
</dbReference>
<evidence type="ECO:0000256" key="3">
    <source>
        <dbReference type="ARBA" id="ARBA00023002"/>
    </source>
</evidence>
<accession>A0A1E7N7W5</accession>
<evidence type="ECO:0000259" key="5">
    <source>
        <dbReference type="Pfam" id="PF02558"/>
    </source>
</evidence>
<dbReference type="Gene3D" id="1.10.1040.10">
    <property type="entry name" value="N-(1-d-carboxylethyl)-l-norvaline Dehydrogenase, domain 2"/>
    <property type="match status" value="1"/>
</dbReference>
<reference evidence="9" key="3">
    <citation type="submission" date="2016-08" db="EMBL/GenBank/DDBJ databases">
        <title>Sequencing, assembly and comparative genomics of S. aureofaciens ATCC 10762.</title>
        <authorList>
            <person name="Gradnigo J.S."/>
            <person name="Johnson N."/>
            <person name="Somerville G.A."/>
        </authorList>
    </citation>
    <scope>NUCLEOTIDE SEQUENCE [LARGE SCALE GENOMIC DNA]</scope>
    <source>
        <strain evidence="9">ATCC 10762 / DSM 40127 / CCM 3239 / JCM 4008 / LMG 5968 / NBRC 12843 / NCIMB 8234 / A-377</strain>
    </source>
</reference>
<accession>A0A8H9LLC4</accession>
<organism evidence="8 9">
    <name type="scientific">Kitasatospora aureofaciens</name>
    <name type="common">Streptomyces aureofaciens</name>
    <dbReference type="NCBI Taxonomy" id="1894"/>
    <lineage>
        <taxon>Bacteria</taxon>
        <taxon>Bacillati</taxon>
        <taxon>Actinomycetota</taxon>
        <taxon>Actinomycetes</taxon>
        <taxon>Kitasatosporales</taxon>
        <taxon>Streptomycetaceae</taxon>
        <taxon>Kitasatospora</taxon>
    </lineage>
</organism>
<name>A0A1E7N7W5_KITAU</name>
<dbReference type="InterPro" id="IPR013328">
    <property type="entry name" value="6PGD_dom2"/>
</dbReference>
<dbReference type="GO" id="GO:0015940">
    <property type="term" value="P:pantothenate biosynthetic process"/>
    <property type="evidence" value="ECO:0007669"/>
    <property type="project" value="UniProtKB-UniPathway"/>
</dbReference>
<feature type="domain" description="Ketopantoate reductase C-terminal" evidence="6">
    <location>
        <begin position="191"/>
        <end position="304"/>
    </location>
</feature>
<keyword evidence="4" id="KW-0566">Pantothenate biosynthesis</keyword>
<evidence type="ECO:0000259" key="6">
    <source>
        <dbReference type="Pfam" id="PF08546"/>
    </source>
</evidence>
<gene>
    <name evidence="7" type="ORF">GCM10010502_21860</name>
    <name evidence="8" type="ORF">HS99_0027630</name>
</gene>
<dbReference type="EC" id="1.1.1.169" evidence="4"/>
<dbReference type="InterPro" id="IPR008927">
    <property type="entry name" value="6-PGluconate_DH-like_C_sf"/>
</dbReference>
<comment type="caution">
    <text evidence="8">The sequence shown here is derived from an EMBL/GenBank/DDBJ whole genome shotgun (WGS) entry which is preliminary data.</text>
</comment>
<dbReference type="InterPro" id="IPR013332">
    <property type="entry name" value="KPR_N"/>
</dbReference>
<reference evidence="7" key="1">
    <citation type="journal article" date="2014" name="Int. J. Syst. Evol. Microbiol.">
        <title>Complete genome sequence of Corynebacterium casei LMG S-19264T (=DSM 44701T), isolated from a smear-ripened cheese.</title>
        <authorList>
            <consortium name="US DOE Joint Genome Institute (JGI-PGF)"/>
            <person name="Walter F."/>
            <person name="Albersmeier A."/>
            <person name="Kalinowski J."/>
            <person name="Ruckert C."/>
        </authorList>
    </citation>
    <scope>NUCLEOTIDE SEQUENCE</scope>
    <source>
        <strain evidence="7">JCM 4434</strain>
    </source>
</reference>
<evidence type="ECO:0000313" key="9">
    <source>
        <dbReference type="Proteomes" id="UP000037395"/>
    </source>
</evidence>
<dbReference type="PANTHER" id="PTHR21708:SF26">
    <property type="entry name" value="2-DEHYDROPANTOATE 2-REDUCTASE"/>
    <property type="match status" value="1"/>
</dbReference>
<evidence type="ECO:0000256" key="4">
    <source>
        <dbReference type="RuleBase" id="RU362068"/>
    </source>
</evidence>
<dbReference type="NCBIfam" id="TIGR00745">
    <property type="entry name" value="apbA_panE"/>
    <property type="match status" value="1"/>
</dbReference>
<sequence length="319" mass="33919">MPDSGQFAAESLLIPSRATIAVLGPGGVGGLLAALLSRAGHRVICLAREETVCPLRQDGIRVRSRQFGDFTGAVEVNTVLREPVDLCLVTVKNTALGAALDRIPPQWLTNGVLLPLLNGVEHTDALRAGYGDERVVPAVVRVESARTAPGVIRHGSPFVEIDLVGRQEQLAPLAELLTGAGVATRVLPDERQVLWAKLAFLAPFALLTTRHRLPIGGIRSERRDELTALVEETVAVSRACGGQTVVSEVLQRYDAFPADSKSSMQRDAEAGHALELDAIGGAVLRAAERHGIRVPLTTRLVTELAAGIGLPRHGRDSPA</sequence>
<dbReference type="SUPFAM" id="SSF51735">
    <property type="entry name" value="NAD(P)-binding Rossmann-fold domains"/>
    <property type="match status" value="1"/>
</dbReference>
<evidence type="ECO:0000256" key="2">
    <source>
        <dbReference type="ARBA" id="ARBA00022857"/>
    </source>
</evidence>
<dbReference type="Gene3D" id="3.40.50.720">
    <property type="entry name" value="NAD(P)-binding Rossmann-like Domain"/>
    <property type="match status" value="1"/>
</dbReference>
<reference evidence="8" key="4">
    <citation type="submission" date="2016-08" db="EMBL/GenBank/DDBJ databases">
        <title>Sequencing, Assembly and Comparative Genomics of S. aureofaciens ATCC 10762.</title>
        <authorList>
            <person name="Gradnigo J.S."/>
            <person name="Johnson N."/>
            <person name="Somerville G.A."/>
        </authorList>
    </citation>
    <scope>NUCLEOTIDE SEQUENCE [LARGE SCALE GENOMIC DNA]</scope>
    <source>
        <strain evidence="8">ATCC 10762</strain>
    </source>
</reference>
<evidence type="ECO:0000313" key="7">
    <source>
        <dbReference type="EMBL" id="GGU70031.1"/>
    </source>
</evidence>
<dbReference type="Pfam" id="PF02558">
    <property type="entry name" value="ApbA"/>
    <property type="match status" value="1"/>
</dbReference>
<comment type="pathway">
    <text evidence="4">Cofactor biosynthesis; (R)-pantothenate biosynthesis; (R)-pantoate from 3-methyl-2-oxobutanoate: step 2/2.</text>
</comment>
<comment type="function">
    <text evidence="4">Catalyzes the NADPH-dependent reduction of ketopantoate into pantoic acid.</text>
</comment>
<feature type="domain" description="Ketopantoate reductase N-terminal" evidence="5">
    <location>
        <begin position="20"/>
        <end position="155"/>
    </location>
</feature>
<protein>
    <recommendedName>
        <fullName evidence="4">2-dehydropantoate 2-reductase</fullName>
        <ecNumber evidence="4">1.1.1.169</ecNumber>
    </recommendedName>
    <alternativeName>
        <fullName evidence="4">Ketopantoate reductase</fullName>
    </alternativeName>
</protein>